<name>A0A5M3Q3T5_9GAMM</name>
<reference evidence="1 2" key="1">
    <citation type="journal article" date="2019" name="J. Gen. Appl. Microbiol.">
        <title>Aerobic degradation of cis-dichloroethene by the marine bacterium Marinobacter salsuginis strain 5N-3.</title>
        <authorList>
            <person name="Inoue Y."/>
            <person name="Fukunaga Y."/>
            <person name="Katsumata H."/>
            <person name="Ohji S."/>
            <person name="Hosoyama A."/>
            <person name="Mori K."/>
            <person name="Ando K."/>
        </authorList>
    </citation>
    <scope>NUCLEOTIDE SEQUENCE [LARGE SCALE GENOMIC DNA]</scope>
    <source>
        <strain evidence="1 2">NBRC 109114</strain>
    </source>
</reference>
<organism evidence="1 2">
    <name type="scientific">Marinobacter salsuginis</name>
    <dbReference type="NCBI Taxonomy" id="418719"/>
    <lineage>
        <taxon>Bacteria</taxon>
        <taxon>Pseudomonadati</taxon>
        <taxon>Pseudomonadota</taxon>
        <taxon>Gammaproteobacteria</taxon>
        <taxon>Pseudomonadales</taxon>
        <taxon>Marinobacteraceae</taxon>
        <taxon>Marinobacter</taxon>
    </lineage>
</organism>
<dbReference type="EMBL" id="BGZI01000027">
    <property type="protein sequence ID" value="GBO89739.1"/>
    <property type="molecule type" value="Genomic_DNA"/>
</dbReference>
<proteinExistence type="predicted"/>
<dbReference type="Proteomes" id="UP000387223">
    <property type="component" value="Unassembled WGS sequence"/>
</dbReference>
<accession>A0A5M3Q3T5</accession>
<gene>
    <name evidence="1" type="ORF">MSSD14B_34070</name>
</gene>
<sequence>MRKSGVLSDGTLTKEELAAAMLTAEQDLRALLQTAVDEVKVDVERTGFFAPRAWMQMKDRVIKEVRLSEEAEAAPPKIKLQLFQASLRSVARHNKIDAALVVYPGTIDQGGSERRVVAVEHEHRLGVSGIKLIPLHLENGNAQFGNPLSQKKPFKIFYDE</sequence>
<comment type="caution">
    <text evidence="1">The sequence shown here is derived from an EMBL/GenBank/DDBJ whole genome shotgun (WGS) entry which is preliminary data.</text>
</comment>
<protein>
    <submittedName>
        <fullName evidence="1">Uncharacterized protein</fullName>
    </submittedName>
</protein>
<evidence type="ECO:0000313" key="1">
    <source>
        <dbReference type="EMBL" id="GBO89739.1"/>
    </source>
</evidence>
<dbReference type="AlphaFoldDB" id="A0A5M3Q3T5"/>
<evidence type="ECO:0000313" key="2">
    <source>
        <dbReference type="Proteomes" id="UP000387223"/>
    </source>
</evidence>